<dbReference type="PANTHER" id="PTHR30482">
    <property type="entry name" value="HIGH-AFFINITY BRANCHED-CHAIN AMINO ACID TRANSPORT SYSTEM PERMEASE"/>
    <property type="match status" value="1"/>
</dbReference>
<comment type="subcellular location">
    <subcellularLocation>
        <location evidence="1">Cell membrane</location>
        <topology evidence="1">Multi-pass membrane protein</topology>
    </subcellularLocation>
</comment>
<sequence length="322" mass="34298">MEIVFWTIPLAAFFLFPDHLSFGAQVLIMCLYAMSLGLILGFAGIVTLGHAAFFGIGAYSTGLISLAGWHEPITATLGGAMAAALLAAVVGPVVLRLSGLSLMMMTLAIGAVLFEAANKFSWLTGGENGLSGIEFAPVLGLFRWSVFGQTSYLYCLAWLFVMFVIFRSLVASPFGLALQGIRENALRMRLVGAPVSRHLIKVYAISAFMAGVAGSLSAQVTGFVGLDVLAIELSINGIIMLVLGGVASIYGGLVGAGVYMVLKDFAANWDPYNWMAVIGLFLIFVVLFGKNGLIGLGQRTLPPAVVRSLLRPRQIETRRQPN</sequence>
<comment type="caution">
    <text evidence="7">The sequence shown here is derived from an EMBL/GenBank/DDBJ whole genome shotgun (WGS) entry which is preliminary data.</text>
</comment>
<evidence type="ECO:0000256" key="2">
    <source>
        <dbReference type="ARBA" id="ARBA00022475"/>
    </source>
</evidence>
<dbReference type="PANTHER" id="PTHR30482:SF17">
    <property type="entry name" value="ABC TRANSPORTER ATP-BINDING PROTEIN"/>
    <property type="match status" value="1"/>
</dbReference>
<dbReference type="GO" id="GO:0005886">
    <property type="term" value="C:plasma membrane"/>
    <property type="evidence" value="ECO:0007669"/>
    <property type="project" value="UniProtKB-SubCell"/>
</dbReference>
<dbReference type="CDD" id="cd06581">
    <property type="entry name" value="TM_PBP1_LivM_like"/>
    <property type="match status" value="1"/>
</dbReference>
<dbReference type="EMBL" id="LXKT01000029">
    <property type="protein sequence ID" value="OCJ32924.1"/>
    <property type="molecule type" value="Genomic_DNA"/>
</dbReference>
<keyword evidence="3 6" id="KW-0812">Transmembrane</keyword>
<feature type="transmembrane region" description="Helical" evidence="6">
    <location>
        <begin position="199"/>
        <end position="218"/>
    </location>
</feature>
<proteinExistence type="predicted"/>
<dbReference type="AlphaFoldDB" id="A0AB36ECA3"/>
<protein>
    <recommendedName>
        <fullName evidence="9">Branched-chain amino acid ABC transporter permease</fullName>
    </recommendedName>
</protein>
<feature type="transmembrane region" description="Helical" evidence="6">
    <location>
        <begin position="73"/>
        <end position="94"/>
    </location>
</feature>
<dbReference type="Proteomes" id="UP000093451">
    <property type="component" value="Unassembled WGS sequence"/>
</dbReference>
<feature type="transmembrane region" description="Helical" evidence="6">
    <location>
        <begin position="238"/>
        <end position="262"/>
    </location>
</feature>
<accession>A0AB36ECA3</accession>
<reference evidence="7 8" key="1">
    <citation type="journal article" date="2016" name="PeerJ">
        <title>Gall-ID: tools for genotyping gall-causing phytopathogenic bacteria.</title>
        <authorList>
            <person name="Davis E.W.II."/>
            <person name="Weisberg A.J."/>
            <person name="Tabima J.F."/>
            <person name="Grunwald N.J."/>
            <person name="Chang J.H."/>
        </authorList>
    </citation>
    <scope>NUCLEOTIDE SEQUENCE [LARGE SCALE GENOMIC DNA]</scope>
    <source>
        <strain evidence="7 8">N2/73</strain>
    </source>
</reference>
<dbReference type="InterPro" id="IPR001851">
    <property type="entry name" value="ABC_transp_permease"/>
</dbReference>
<evidence type="ECO:0000256" key="6">
    <source>
        <dbReference type="SAM" id="Phobius"/>
    </source>
</evidence>
<dbReference type="Pfam" id="PF02653">
    <property type="entry name" value="BPD_transp_2"/>
    <property type="match status" value="1"/>
</dbReference>
<evidence type="ECO:0008006" key="9">
    <source>
        <dbReference type="Google" id="ProtNLM"/>
    </source>
</evidence>
<evidence type="ECO:0000256" key="4">
    <source>
        <dbReference type="ARBA" id="ARBA00022989"/>
    </source>
</evidence>
<keyword evidence="2" id="KW-1003">Cell membrane</keyword>
<evidence type="ECO:0000256" key="5">
    <source>
        <dbReference type="ARBA" id="ARBA00023136"/>
    </source>
</evidence>
<evidence type="ECO:0000256" key="1">
    <source>
        <dbReference type="ARBA" id="ARBA00004651"/>
    </source>
</evidence>
<name>A0AB36ECA3_AGRTU</name>
<feature type="transmembrane region" description="Helical" evidence="6">
    <location>
        <begin position="151"/>
        <end position="178"/>
    </location>
</feature>
<gene>
    <name evidence="7" type="ORF">A6U91_21990</name>
</gene>
<feature type="transmembrane region" description="Helical" evidence="6">
    <location>
        <begin position="33"/>
        <end position="61"/>
    </location>
</feature>
<feature type="transmembrane region" description="Helical" evidence="6">
    <location>
        <begin position="274"/>
        <end position="294"/>
    </location>
</feature>
<keyword evidence="4 6" id="KW-1133">Transmembrane helix</keyword>
<dbReference type="InterPro" id="IPR043428">
    <property type="entry name" value="LivM-like"/>
</dbReference>
<keyword evidence="5 6" id="KW-0472">Membrane</keyword>
<evidence type="ECO:0000256" key="3">
    <source>
        <dbReference type="ARBA" id="ARBA00022692"/>
    </source>
</evidence>
<dbReference type="GO" id="GO:0015658">
    <property type="term" value="F:branched-chain amino acid transmembrane transporter activity"/>
    <property type="evidence" value="ECO:0007669"/>
    <property type="project" value="InterPro"/>
</dbReference>
<organism evidence="7 8">
    <name type="scientific">Agrobacterium tumefaciens</name>
    <dbReference type="NCBI Taxonomy" id="358"/>
    <lineage>
        <taxon>Bacteria</taxon>
        <taxon>Pseudomonadati</taxon>
        <taxon>Pseudomonadota</taxon>
        <taxon>Alphaproteobacteria</taxon>
        <taxon>Hyphomicrobiales</taxon>
        <taxon>Rhizobiaceae</taxon>
        <taxon>Rhizobium/Agrobacterium group</taxon>
        <taxon>Agrobacterium</taxon>
        <taxon>Agrobacterium tumefaciens complex</taxon>
    </lineage>
</organism>
<evidence type="ECO:0000313" key="7">
    <source>
        <dbReference type="EMBL" id="OCJ32924.1"/>
    </source>
</evidence>
<evidence type="ECO:0000313" key="8">
    <source>
        <dbReference type="Proteomes" id="UP000093451"/>
    </source>
</evidence>